<evidence type="ECO:0000313" key="3">
    <source>
        <dbReference type="Proteomes" id="UP000838763"/>
    </source>
</evidence>
<dbReference type="Proteomes" id="UP000838763">
    <property type="component" value="Unassembled WGS sequence"/>
</dbReference>
<feature type="region of interest" description="Disordered" evidence="1">
    <location>
        <begin position="21"/>
        <end position="80"/>
    </location>
</feature>
<feature type="compositionally biased region" description="Basic and acidic residues" evidence="1">
    <location>
        <begin position="21"/>
        <end position="34"/>
    </location>
</feature>
<name>A0A9P1GWD5_9PEZI</name>
<gene>
    <name evidence="2" type="ORF">PPNO1_LOCUS1016</name>
</gene>
<feature type="compositionally biased region" description="Acidic residues" evidence="1">
    <location>
        <begin position="184"/>
        <end position="206"/>
    </location>
</feature>
<protein>
    <submittedName>
        <fullName evidence="2">Uncharacterized protein</fullName>
    </submittedName>
</protein>
<evidence type="ECO:0000256" key="1">
    <source>
        <dbReference type="SAM" id="MobiDB-lite"/>
    </source>
</evidence>
<organism evidence="2 3">
    <name type="scientific">Parascedosporium putredinis</name>
    <dbReference type="NCBI Taxonomy" id="1442378"/>
    <lineage>
        <taxon>Eukaryota</taxon>
        <taxon>Fungi</taxon>
        <taxon>Dikarya</taxon>
        <taxon>Ascomycota</taxon>
        <taxon>Pezizomycotina</taxon>
        <taxon>Sordariomycetes</taxon>
        <taxon>Hypocreomycetidae</taxon>
        <taxon>Microascales</taxon>
        <taxon>Microascaceae</taxon>
        <taxon>Parascedosporium</taxon>
    </lineage>
</organism>
<dbReference type="EMBL" id="CALLCH030000001">
    <property type="protein sequence ID" value="CAI4211220.1"/>
    <property type="molecule type" value="Genomic_DNA"/>
</dbReference>
<keyword evidence="3" id="KW-1185">Reference proteome</keyword>
<reference evidence="2" key="1">
    <citation type="submission" date="2022-11" db="EMBL/GenBank/DDBJ databases">
        <authorList>
            <person name="Scott C."/>
            <person name="Bruce N."/>
        </authorList>
    </citation>
    <scope>NUCLEOTIDE SEQUENCE</scope>
</reference>
<accession>A0A9P1GWD5</accession>
<sequence length="295" mass="33763">MVSADVHDNRHHTQDLRRLLMFRKSQERPREPTDPKTTIMARRFHLRKPKSLESVSSRDSASTASMPRTPVSPTSTHHRHSRVVEFDPLNLHPTFQAPPRLSDRPFIHVMEHDEPQYHQPQPRRVAPKFRELELPPVASPRTSQVVEAEEVPDYFAMKLGMLQRPTLVRSHWSESTINTVLSSSDEEETDEAEEATIDDEDSEAEEQVTTPTGPAMPLQLQFETEREVVPTSTQWQNFSYKRNTVHATRRPPPGGSDNSIDNYVKRGGWKRRGIVFQANDSSDCMIDRLSAQTVG</sequence>
<evidence type="ECO:0000313" key="2">
    <source>
        <dbReference type="EMBL" id="CAI4211220.1"/>
    </source>
</evidence>
<proteinExistence type="predicted"/>
<feature type="compositionally biased region" description="Low complexity" evidence="1">
    <location>
        <begin position="54"/>
        <end position="65"/>
    </location>
</feature>
<dbReference type="AlphaFoldDB" id="A0A9P1GWD5"/>
<comment type="caution">
    <text evidence="2">The sequence shown here is derived from an EMBL/GenBank/DDBJ whole genome shotgun (WGS) entry which is preliminary data.</text>
</comment>
<dbReference type="OrthoDB" id="5226162at2759"/>
<feature type="region of interest" description="Disordered" evidence="1">
    <location>
        <begin position="178"/>
        <end position="215"/>
    </location>
</feature>